<organism>
    <name type="scientific">Serpula lacrymans var. lacrymans (strain S7.9)</name>
    <name type="common">Dry rot fungus</name>
    <dbReference type="NCBI Taxonomy" id="578457"/>
    <lineage>
        <taxon>Eukaryota</taxon>
        <taxon>Fungi</taxon>
        <taxon>Dikarya</taxon>
        <taxon>Basidiomycota</taxon>
        <taxon>Agaricomycotina</taxon>
        <taxon>Agaricomycetes</taxon>
        <taxon>Agaricomycetidae</taxon>
        <taxon>Boletales</taxon>
        <taxon>Coniophorineae</taxon>
        <taxon>Serpulaceae</taxon>
        <taxon>Serpula</taxon>
    </lineage>
</organism>
<reference evidence="1" key="1">
    <citation type="submission" date="2011-04" db="EMBL/GenBank/DDBJ databases">
        <title>Evolution of plant cell wall degrading machinery underlies the functional diversity of forest fungi.</title>
        <authorList>
            <consortium name="US DOE Joint Genome Institute (JGI-PGF)"/>
            <person name="Eastwood D.C."/>
            <person name="Floudas D."/>
            <person name="Binder M."/>
            <person name="Majcherczyk A."/>
            <person name="Schneider P."/>
            <person name="Aerts A."/>
            <person name="Asiegbu F.O."/>
            <person name="Baker S.E."/>
            <person name="Barry K."/>
            <person name="Bendiksby M."/>
            <person name="Blumentritt M."/>
            <person name="Coutinho P.M."/>
            <person name="Cullen D."/>
            <person name="Cullen D."/>
            <person name="Gathman A."/>
            <person name="Goodell B."/>
            <person name="Henrissat B."/>
            <person name="Ihrmark K."/>
            <person name="Kauserud H."/>
            <person name="Kohler A."/>
            <person name="LaButti K."/>
            <person name="Lapidus A."/>
            <person name="Lavin J.L."/>
            <person name="Lee Y.-H."/>
            <person name="Lindquist E."/>
            <person name="Lilly W."/>
            <person name="Lucas S."/>
            <person name="Morin E."/>
            <person name="Murat C."/>
            <person name="Oguiza J.A."/>
            <person name="Park J."/>
            <person name="Pisabarro A.G."/>
            <person name="Riley R."/>
            <person name="Rosling A."/>
            <person name="Salamov A."/>
            <person name="Schmidt O."/>
            <person name="Schmutz J."/>
            <person name="Skrede I."/>
            <person name="Stenlid J."/>
            <person name="Wiebenga A."/>
            <person name="Xie X."/>
            <person name="Kues U."/>
            <person name="Hibbett D.S."/>
            <person name="Hoffmeister D."/>
            <person name="Hogberg N."/>
            <person name="Martin F."/>
            <person name="Grigoriev I.V."/>
            <person name="Watkinson S.C."/>
        </authorList>
    </citation>
    <scope>NUCLEOTIDE SEQUENCE</scope>
    <source>
        <strain evidence="1">S7.9</strain>
    </source>
</reference>
<dbReference type="Proteomes" id="UP000008064">
    <property type="component" value="Unassembled WGS sequence"/>
</dbReference>
<accession>F8P3Q0</accession>
<dbReference type="RefSeq" id="XP_007320687.1">
    <property type="nucleotide sequence ID" value="XM_007320625.1"/>
</dbReference>
<dbReference type="KEGG" id="sla:SERLADRAFT_472537"/>
<dbReference type="EMBL" id="GL945437">
    <property type="protein sequence ID" value="EGO22149.1"/>
    <property type="molecule type" value="Genomic_DNA"/>
</dbReference>
<gene>
    <name evidence="1" type="ORF">SERLADRAFT_472537</name>
</gene>
<sequence length="91" mass="10152">MSRARRANISGSSIISRESANDLPFEDDASAFSRNFHSTPVPWQYTLRGSNSIIGRAKNIPRNLTIFPQLGMFSVALFKHNAKYMSVVACM</sequence>
<dbReference type="HOGENOM" id="CLU_2428415_0_0_1"/>
<dbReference type="AlphaFoldDB" id="F8P3Q0"/>
<dbReference type="GeneID" id="18820145"/>
<protein>
    <submittedName>
        <fullName evidence="1">Uncharacterized protein</fullName>
    </submittedName>
</protein>
<name>F8P3Q0_SERL9</name>
<proteinExistence type="predicted"/>
<evidence type="ECO:0000313" key="1">
    <source>
        <dbReference type="EMBL" id="EGO22149.1"/>
    </source>
</evidence>